<keyword evidence="5" id="KW-1185">Reference proteome</keyword>
<dbReference type="InterPro" id="IPR029827">
    <property type="entry name" value="JDP1-like"/>
</dbReference>
<dbReference type="Proteomes" id="UP001195483">
    <property type="component" value="Unassembled WGS sequence"/>
</dbReference>
<evidence type="ECO:0000259" key="3">
    <source>
        <dbReference type="PROSITE" id="PS50076"/>
    </source>
</evidence>
<dbReference type="InterPro" id="IPR036869">
    <property type="entry name" value="J_dom_sf"/>
</dbReference>
<dbReference type="EMBL" id="JAEAOA010002350">
    <property type="protein sequence ID" value="KAK3601905.1"/>
    <property type="molecule type" value="Genomic_DNA"/>
</dbReference>
<sequence>MDDIFNFERSKDEEFYKILGCDELSSTEQIIAEYKAQVLNCHPDKHPNDPDAAKRFGMLQRAKEVLSNPEMRKKYDQWRGSEIAMSFQKWLGLRDSVHQSMHWAHPKKECMIEQGDSSVDNPPPTTAWQTTLHSSQDHSSLQEDMSSKNQQYFNIDTQPRQVPSLWKRDPPSDMLKKFRNYEI</sequence>
<feature type="compositionally biased region" description="Basic and acidic residues" evidence="2">
    <location>
        <begin position="166"/>
        <end position="183"/>
    </location>
</feature>
<name>A0AAE0W6D3_9BIVA</name>
<dbReference type="PROSITE" id="PS50076">
    <property type="entry name" value="DNAJ_2"/>
    <property type="match status" value="1"/>
</dbReference>
<gene>
    <name evidence="4" type="ORF">CHS0354_041842</name>
</gene>
<dbReference type="PRINTS" id="PR00625">
    <property type="entry name" value="JDOMAIN"/>
</dbReference>
<dbReference type="SMART" id="SM00271">
    <property type="entry name" value="DnaJ"/>
    <property type="match status" value="1"/>
</dbReference>
<reference evidence="4" key="3">
    <citation type="submission" date="2023-05" db="EMBL/GenBank/DDBJ databases">
        <authorList>
            <person name="Smith C.H."/>
        </authorList>
    </citation>
    <scope>NUCLEOTIDE SEQUENCE</scope>
    <source>
        <strain evidence="4">CHS0354</strain>
        <tissue evidence="4">Mantle</tissue>
    </source>
</reference>
<dbReference type="PANTHER" id="PTHR44500">
    <property type="entry name" value="DNAJ HOMOLOG SUBFAMILY C MEMBER 12"/>
    <property type="match status" value="1"/>
</dbReference>
<dbReference type="InterPro" id="IPR001623">
    <property type="entry name" value="DnaJ_domain"/>
</dbReference>
<reference evidence="4" key="1">
    <citation type="journal article" date="2021" name="Genome Biol. Evol.">
        <title>A High-Quality Reference Genome for a Parasitic Bivalve with Doubly Uniparental Inheritance (Bivalvia: Unionida).</title>
        <authorList>
            <person name="Smith C.H."/>
        </authorList>
    </citation>
    <scope>NUCLEOTIDE SEQUENCE</scope>
    <source>
        <strain evidence="4">CHS0354</strain>
    </source>
</reference>
<comment type="caution">
    <text evidence="4">The sequence shown here is derived from an EMBL/GenBank/DDBJ whole genome shotgun (WGS) entry which is preliminary data.</text>
</comment>
<dbReference type="Gene3D" id="1.10.287.110">
    <property type="entry name" value="DnaJ domain"/>
    <property type="match status" value="1"/>
</dbReference>
<evidence type="ECO:0000256" key="2">
    <source>
        <dbReference type="SAM" id="MobiDB-lite"/>
    </source>
</evidence>
<accession>A0AAE0W6D3</accession>
<dbReference type="CDD" id="cd06257">
    <property type="entry name" value="DnaJ"/>
    <property type="match status" value="1"/>
</dbReference>
<evidence type="ECO:0000313" key="5">
    <source>
        <dbReference type="Proteomes" id="UP001195483"/>
    </source>
</evidence>
<dbReference type="PANTHER" id="PTHR44500:SF1">
    <property type="entry name" value="DNAJ HOMOLOG SUBFAMILY C MEMBER 12"/>
    <property type="match status" value="1"/>
</dbReference>
<dbReference type="AlphaFoldDB" id="A0AAE0W6D3"/>
<feature type="domain" description="J" evidence="3">
    <location>
        <begin position="14"/>
        <end position="79"/>
    </location>
</feature>
<dbReference type="GO" id="GO:0005737">
    <property type="term" value="C:cytoplasm"/>
    <property type="evidence" value="ECO:0007669"/>
    <property type="project" value="TreeGrafter"/>
</dbReference>
<dbReference type="SUPFAM" id="SSF46565">
    <property type="entry name" value="Chaperone J-domain"/>
    <property type="match status" value="1"/>
</dbReference>
<evidence type="ECO:0000256" key="1">
    <source>
        <dbReference type="ARBA" id="ARBA00023186"/>
    </source>
</evidence>
<reference evidence="4" key="2">
    <citation type="journal article" date="2021" name="Genome Biol. Evol.">
        <title>Developing a high-quality reference genome for a parasitic bivalve with doubly uniparental inheritance (Bivalvia: Unionida).</title>
        <authorList>
            <person name="Smith C.H."/>
        </authorList>
    </citation>
    <scope>NUCLEOTIDE SEQUENCE</scope>
    <source>
        <strain evidence="4">CHS0354</strain>
        <tissue evidence="4">Mantle</tissue>
    </source>
</reference>
<evidence type="ECO:0000313" key="4">
    <source>
        <dbReference type="EMBL" id="KAK3601905.1"/>
    </source>
</evidence>
<feature type="compositionally biased region" description="Polar residues" evidence="2">
    <location>
        <begin position="115"/>
        <end position="161"/>
    </location>
</feature>
<organism evidence="4 5">
    <name type="scientific">Potamilus streckersoni</name>
    <dbReference type="NCBI Taxonomy" id="2493646"/>
    <lineage>
        <taxon>Eukaryota</taxon>
        <taxon>Metazoa</taxon>
        <taxon>Spiralia</taxon>
        <taxon>Lophotrochozoa</taxon>
        <taxon>Mollusca</taxon>
        <taxon>Bivalvia</taxon>
        <taxon>Autobranchia</taxon>
        <taxon>Heteroconchia</taxon>
        <taxon>Palaeoheterodonta</taxon>
        <taxon>Unionida</taxon>
        <taxon>Unionoidea</taxon>
        <taxon>Unionidae</taxon>
        <taxon>Ambleminae</taxon>
        <taxon>Lampsilini</taxon>
        <taxon>Potamilus</taxon>
    </lineage>
</organism>
<feature type="region of interest" description="Disordered" evidence="2">
    <location>
        <begin position="113"/>
        <end position="183"/>
    </location>
</feature>
<dbReference type="Pfam" id="PF00226">
    <property type="entry name" value="DnaJ"/>
    <property type="match status" value="1"/>
</dbReference>
<protein>
    <recommendedName>
        <fullName evidence="3">J domain-containing protein</fullName>
    </recommendedName>
</protein>
<proteinExistence type="predicted"/>
<keyword evidence="1" id="KW-0143">Chaperone</keyword>